<dbReference type="PROSITE" id="PS51257">
    <property type="entry name" value="PROKAR_LIPOPROTEIN"/>
    <property type="match status" value="1"/>
</dbReference>
<dbReference type="AlphaFoldDB" id="A0A090X888"/>
<evidence type="ECO:0000313" key="2">
    <source>
        <dbReference type="EMBL" id="JAC92596.1"/>
    </source>
</evidence>
<accession>A0A090X888</accession>
<dbReference type="EMBL" id="GBIH01002114">
    <property type="protein sequence ID" value="JAC92596.1"/>
    <property type="molecule type" value="mRNA"/>
</dbReference>
<name>A0A090X888_IXORI</name>
<protein>
    <submittedName>
        <fullName evidence="2">Putative salivary secreted protein</fullName>
    </submittedName>
</protein>
<keyword evidence="1" id="KW-0732">Signal</keyword>
<proteinExistence type="evidence at transcript level"/>
<feature type="signal peptide" evidence="1">
    <location>
        <begin position="1"/>
        <end position="16"/>
    </location>
</feature>
<sequence length="131" mass="13787">MISARILLLLAGLALACIAVGSTNQGQGKPEPGNGCPHVSEDSFQRLNKSLANPPKRPSASLGRICESNVTENVRCIGDPNLAFLRCRLCCACSGGAGVTYFDTNAPDGFPCKTKGKDKCNSNGKCENKKQ</sequence>
<evidence type="ECO:0000256" key="1">
    <source>
        <dbReference type="SAM" id="SignalP"/>
    </source>
</evidence>
<feature type="chain" id="PRO_5001866584" evidence="1">
    <location>
        <begin position="17"/>
        <end position="131"/>
    </location>
</feature>
<reference evidence="2" key="1">
    <citation type="journal article" date="2015" name="PLoS Negl. Trop. Dis.">
        <title>Deep Sequencing Analysis of the Ixodes ricinus Haemocytome.</title>
        <authorList>
            <person name="Kotsyfakis M."/>
            <person name="Kopacek P."/>
            <person name="Franta Z."/>
            <person name="Pedra J.H."/>
            <person name="Ribeiro J.M."/>
        </authorList>
    </citation>
    <scope>NUCLEOTIDE SEQUENCE</scope>
</reference>
<organism evidence="2">
    <name type="scientific">Ixodes ricinus</name>
    <name type="common">Common tick</name>
    <name type="synonym">Acarus ricinus</name>
    <dbReference type="NCBI Taxonomy" id="34613"/>
    <lineage>
        <taxon>Eukaryota</taxon>
        <taxon>Metazoa</taxon>
        <taxon>Ecdysozoa</taxon>
        <taxon>Arthropoda</taxon>
        <taxon>Chelicerata</taxon>
        <taxon>Arachnida</taxon>
        <taxon>Acari</taxon>
        <taxon>Parasitiformes</taxon>
        <taxon>Ixodida</taxon>
        <taxon>Ixodoidea</taxon>
        <taxon>Ixodidae</taxon>
        <taxon>Ixodinae</taxon>
        <taxon>Ixodes</taxon>
    </lineage>
</organism>